<feature type="domain" description="Carboxyltransferase" evidence="4">
    <location>
        <begin position="25"/>
        <end position="301"/>
    </location>
</feature>
<evidence type="ECO:0000256" key="3">
    <source>
        <dbReference type="ARBA" id="ARBA00022840"/>
    </source>
</evidence>
<dbReference type="GO" id="GO:0016787">
    <property type="term" value="F:hydrolase activity"/>
    <property type="evidence" value="ECO:0007669"/>
    <property type="project" value="UniProtKB-KW"/>
</dbReference>
<dbReference type="PANTHER" id="PTHR43309:SF3">
    <property type="entry name" value="5-OXOPROLINASE SUBUNIT C"/>
    <property type="match status" value="1"/>
</dbReference>
<evidence type="ECO:0000313" key="5">
    <source>
        <dbReference type="EMBL" id="SDY74727.1"/>
    </source>
</evidence>
<keyword evidence="2 5" id="KW-0378">Hydrolase</keyword>
<dbReference type="RefSeq" id="WP_089893127.1">
    <property type="nucleotide sequence ID" value="NZ_CALJFH010000035.1"/>
</dbReference>
<dbReference type="InterPro" id="IPR003778">
    <property type="entry name" value="CT_A_B"/>
</dbReference>
<accession>A0A1H3MDF6</accession>
<dbReference type="SMART" id="SM00797">
    <property type="entry name" value="AHS2"/>
    <property type="match status" value="1"/>
</dbReference>
<dbReference type="AlphaFoldDB" id="A0A1H3MDF6"/>
<keyword evidence="6" id="KW-1185">Reference proteome</keyword>
<dbReference type="EMBL" id="FNPR01000003">
    <property type="protein sequence ID" value="SDY74727.1"/>
    <property type="molecule type" value="Genomic_DNA"/>
</dbReference>
<dbReference type="Gene3D" id="2.40.100.10">
    <property type="entry name" value="Cyclophilin-like"/>
    <property type="match status" value="1"/>
</dbReference>
<evidence type="ECO:0000313" key="6">
    <source>
        <dbReference type="Proteomes" id="UP000199026"/>
    </source>
</evidence>
<dbReference type="GeneID" id="78125487"/>
<dbReference type="InterPro" id="IPR052708">
    <property type="entry name" value="PxpC"/>
</dbReference>
<reference evidence="5 6" key="1">
    <citation type="submission" date="2016-10" db="EMBL/GenBank/DDBJ databases">
        <authorList>
            <person name="de Groot N.N."/>
        </authorList>
    </citation>
    <scope>NUCLEOTIDE SEQUENCE [LARGE SCALE GENOMIC DNA]</scope>
    <source>
        <strain evidence="5 6">DSM 24677</strain>
    </source>
</reference>
<protein>
    <submittedName>
        <fullName evidence="5">Allophanate hydrolase</fullName>
    </submittedName>
</protein>
<keyword evidence="3" id="KW-0067">ATP-binding</keyword>
<dbReference type="STRING" id="576131.SAMN05444486_103544"/>
<evidence type="ECO:0000256" key="1">
    <source>
        <dbReference type="ARBA" id="ARBA00022741"/>
    </source>
</evidence>
<dbReference type="Proteomes" id="UP000199026">
    <property type="component" value="Unassembled WGS sequence"/>
</dbReference>
<dbReference type="InterPro" id="IPR029000">
    <property type="entry name" value="Cyclophilin-like_dom_sf"/>
</dbReference>
<name>A0A1H3MDF6_9RHOB</name>
<evidence type="ECO:0000256" key="2">
    <source>
        <dbReference type="ARBA" id="ARBA00022801"/>
    </source>
</evidence>
<keyword evidence="1" id="KW-0547">Nucleotide-binding</keyword>
<dbReference type="GO" id="GO:0005524">
    <property type="term" value="F:ATP binding"/>
    <property type="evidence" value="ECO:0007669"/>
    <property type="project" value="UniProtKB-KW"/>
</dbReference>
<proteinExistence type="predicted"/>
<organism evidence="5 6">
    <name type="scientific">Lentibacter algarum</name>
    <dbReference type="NCBI Taxonomy" id="576131"/>
    <lineage>
        <taxon>Bacteria</taxon>
        <taxon>Pseudomonadati</taxon>
        <taxon>Pseudomonadota</taxon>
        <taxon>Alphaproteobacteria</taxon>
        <taxon>Rhodobacterales</taxon>
        <taxon>Roseobacteraceae</taxon>
        <taxon>Lentibacter</taxon>
    </lineage>
</organism>
<dbReference type="OrthoDB" id="9768696at2"/>
<dbReference type="PANTHER" id="PTHR43309">
    <property type="entry name" value="5-OXOPROLINASE SUBUNIT C"/>
    <property type="match status" value="1"/>
</dbReference>
<sequence length="336" mass="36032">MPELTLHQIGPNASLQDLGREGYLRFGLSRGGAMDRIALLEAAALLGQGLDICAVELPSAPVRLSVSAPQRVALTGAPMLAEVDGRAIQWGACHSLEAGEILSVRPTGWGLYGYIAFGGEIETDFALGRRSTHFTGGLGQALVSGTVLPLGADAKADAPPRRLKPDARFDGGRLRFVTGPQTGLYSEEMLAAFEATRFRKSGHANRQAAKLEHDGVPFSAEGQLGIVSEVIVLGDIQMTGQGEPFVLLAEHQTMGGYPRIGAVIPQDIARIAQANAGAELWFERISLEEADGLYLTEKELLRRIRDASEPLVRDPYDMNDLLGYQLISGMITGQED</sequence>
<evidence type="ECO:0000259" key="4">
    <source>
        <dbReference type="SMART" id="SM00797"/>
    </source>
</evidence>
<gene>
    <name evidence="5" type="ORF">SAMN05444486_103544</name>
</gene>
<dbReference type="Pfam" id="PF02626">
    <property type="entry name" value="CT_A_B"/>
    <property type="match status" value="1"/>
</dbReference>